<keyword evidence="1" id="KW-0732">Signal</keyword>
<feature type="chain" id="PRO_5046218409" description="Peptidase inhibitor I78 family protein" evidence="1">
    <location>
        <begin position="20"/>
        <end position="98"/>
    </location>
</feature>
<dbReference type="EMBL" id="BAABHW010000003">
    <property type="protein sequence ID" value="GAA5075887.1"/>
    <property type="molecule type" value="Genomic_DNA"/>
</dbReference>
<comment type="caution">
    <text evidence="2">The sequence shown here is derived from an EMBL/GenBank/DDBJ whole genome shotgun (WGS) entry which is preliminary data.</text>
</comment>
<protein>
    <recommendedName>
        <fullName evidence="4">Peptidase inhibitor I78 family protein</fullName>
    </recommendedName>
</protein>
<name>A0ABP9LGD1_9RHOB</name>
<evidence type="ECO:0000256" key="1">
    <source>
        <dbReference type="SAM" id="SignalP"/>
    </source>
</evidence>
<proteinExistence type="predicted"/>
<organism evidence="2 3">
    <name type="scientific">[Roseibacterium] beibuensis</name>
    <dbReference type="NCBI Taxonomy" id="1193142"/>
    <lineage>
        <taxon>Bacteria</taxon>
        <taxon>Pseudomonadati</taxon>
        <taxon>Pseudomonadota</taxon>
        <taxon>Alphaproteobacteria</taxon>
        <taxon>Rhodobacterales</taxon>
        <taxon>Roseobacteraceae</taxon>
        <taxon>Roseicyclus</taxon>
    </lineage>
</organism>
<dbReference type="Pfam" id="PF11720">
    <property type="entry name" value="Inhibitor_I78"/>
    <property type="match status" value="1"/>
</dbReference>
<dbReference type="Proteomes" id="UP001499910">
    <property type="component" value="Unassembled WGS sequence"/>
</dbReference>
<evidence type="ECO:0008006" key="4">
    <source>
        <dbReference type="Google" id="ProtNLM"/>
    </source>
</evidence>
<feature type="signal peptide" evidence="1">
    <location>
        <begin position="1"/>
        <end position="19"/>
    </location>
</feature>
<gene>
    <name evidence="2" type="ORF">GCM10023209_24340</name>
</gene>
<dbReference type="InterPro" id="IPR021719">
    <property type="entry name" value="Prot_inh_I78"/>
</dbReference>
<dbReference type="RefSeq" id="WP_222190032.1">
    <property type="nucleotide sequence ID" value="NZ_BAABHW010000003.1"/>
</dbReference>
<reference evidence="3" key="1">
    <citation type="journal article" date="2019" name="Int. J. Syst. Evol. Microbiol.">
        <title>The Global Catalogue of Microorganisms (GCM) 10K type strain sequencing project: providing services to taxonomists for standard genome sequencing and annotation.</title>
        <authorList>
            <consortium name="The Broad Institute Genomics Platform"/>
            <consortium name="The Broad Institute Genome Sequencing Center for Infectious Disease"/>
            <person name="Wu L."/>
            <person name="Ma J."/>
        </authorList>
    </citation>
    <scope>NUCLEOTIDE SEQUENCE [LARGE SCALE GENOMIC DNA]</scope>
    <source>
        <strain evidence="3">JCM 18015</strain>
    </source>
</reference>
<sequence>MTRPLAIALAVCMPVMAFANGGSDGMTERPSRDQGPDTCGAAQYEYLLGQPYQEAEALEFEGPVRIHAFNAMITMDHLPNRINFVYGPDGMIMRISCG</sequence>
<evidence type="ECO:0000313" key="3">
    <source>
        <dbReference type="Proteomes" id="UP001499910"/>
    </source>
</evidence>
<keyword evidence="3" id="KW-1185">Reference proteome</keyword>
<evidence type="ECO:0000313" key="2">
    <source>
        <dbReference type="EMBL" id="GAA5075887.1"/>
    </source>
</evidence>
<dbReference type="Gene3D" id="3.30.10.10">
    <property type="entry name" value="Trypsin Inhibitor V, subunit A"/>
    <property type="match status" value="1"/>
</dbReference>
<accession>A0ABP9LGD1</accession>